<dbReference type="CDD" id="cd08545">
    <property type="entry name" value="YcnI_like"/>
    <property type="match status" value="1"/>
</dbReference>
<dbReference type="Proteomes" id="UP001580407">
    <property type="component" value="Unassembled WGS sequence"/>
</dbReference>
<feature type="region of interest" description="Disordered" evidence="1">
    <location>
        <begin position="163"/>
        <end position="211"/>
    </location>
</feature>
<keyword evidence="2" id="KW-0472">Membrane</keyword>
<dbReference type="EMBL" id="JBHILM010000018">
    <property type="protein sequence ID" value="MFB5682585.1"/>
    <property type="molecule type" value="Genomic_DNA"/>
</dbReference>
<feature type="transmembrane region" description="Helical" evidence="2">
    <location>
        <begin position="224"/>
        <end position="244"/>
    </location>
</feature>
<keyword evidence="2" id="KW-0812">Transmembrane</keyword>
<keyword evidence="2" id="KW-1133">Transmembrane helix</keyword>
<evidence type="ECO:0000259" key="4">
    <source>
        <dbReference type="Pfam" id="PF07987"/>
    </source>
</evidence>
<proteinExistence type="predicted"/>
<feature type="chain" id="PRO_5046397475" evidence="3">
    <location>
        <begin position="36"/>
        <end position="248"/>
    </location>
</feature>
<feature type="compositionally biased region" description="Basic and acidic residues" evidence="1">
    <location>
        <begin position="172"/>
        <end position="182"/>
    </location>
</feature>
<feature type="compositionally biased region" description="Polar residues" evidence="1">
    <location>
        <begin position="189"/>
        <end position="200"/>
    </location>
</feature>
<accession>A0ABV5BAJ9</accession>
<dbReference type="RefSeq" id="WP_375526336.1">
    <property type="nucleotide sequence ID" value="NZ_JBHILM010000018.1"/>
</dbReference>
<feature type="compositionally biased region" description="Low complexity" evidence="1">
    <location>
        <begin position="202"/>
        <end position="211"/>
    </location>
</feature>
<feature type="domain" description="YncI copper-binding" evidence="4">
    <location>
        <begin position="36"/>
        <end position="150"/>
    </location>
</feature>
<organism evidence="5 6">
    <name type="scientific">Paenibacillus terreus</name>
    <dbReference type="NCBI Taxonomy" id="1387834"/>
    <lineage>
        <taxon>Bacteria</taxon>
        <taxon>Bacillati</taxon>
        <taxon>Bacillota</taxon>
        <taxon>Bacilli</taxon>
        <taxon>Bacillales</taxon>
        <taxon>Paenibacillaceae</taxon>
        <taxon>Paenibacillus</taxon>
    </lineage>
</organism>
<keyword evidence="6" id="KW-1185">Reference proteome</keyword>
<evidence type="ECO:0000313" key="6">
    <source>
        <dbReference type="Proteomes" id="UP001580407"/>
    </source>
</evidence>
<evidence type="ECO:0000256" key="2">
    <source>
        <dbReference type="SAM" id="Phobius"/>
    </source>
</evidence>
<dbReference type="InterPro" id="IPR038507">
    <property type="entry name" value="YcnI-like_sf"/>
</dbReference>
<keyword evidence="3" id="KW-0732">Signal</keyword>
<dbReference type="Pfam" id="PF07987">
    <property type="entry name" value="DUF1775"/>
    <property type="match status" value="1"/>
</dbReference>
<evidence type="ECO:0000256" key="1">
    <source>
        <dbReference type="SAM" id="MobiDB-lite"/>
    </source>
</evidence>
<reference evidence="5 6" key="1">
    <citation type="submission" date="2024-09" db="EMBL/GenBank/DDBJ databases">
        <authorList>
            <person name="Ruan L."/>
        </authorList>
    </citation>
    <scope>NUCLEOTIDE SEQUENCE [LARGE SCALE GENOMIC DNA]</scope>
    <source>
        <strain evidence="5 6">D33</strain>
    </source>
</reference>
<protein>
    <submittedName>
        <fullName evidence="5">YcnI family protein</fullName>
    </submittedName>
</protein>
<evidence type="ECO:0000313" key="5">
    <source>
        <dbReference type="EMBL" id="MFB5682585.1"/>
    </source>
</evidence>
<sequence>MNMHYRPFKKKFMKLSSVFSTAVAGVLLFAGIASAHVTVSPSVSQPEAWETYTIKVPVEKDVATTKVALKIPEGVEFKQYEPVPGWKVSTTADDAGNVKTVTWTAEGDGILAGQYQRFSFVAVNPSAETKVAWDAFQYYKDGSIVEWTGDEGSDLPHSVTTVTAEPTAAEKQSGDSDAKTGHDGAPGSAGTNEGEQTGADNSAASSQAAPAAEAAPASSGVQTATLVISIAALVLSIAALLRVLRNRR</sequence>
<gene>
    <name evidence="5" type="ORF">ACE3NQ_16785</name>
</gene>
<comment type="caution">
    <text evidence="5">The sequence shown here is derived from an EMBL/GenBank/DDBJ whole genome shotgun (WGS) entry which is preliminary data.</text>
</comment>
<feature type="signal peptide" evidence="3">
    <location>
        <begin position="1"/>
        <end position="35"/>
    </location>
</feature>
<name>A0ABV5BAJ9_9BACL</name>
<dbReference type="InterPro" id="IPR012533">
    <property type="entry name" value="YcnI-copper_dom"/>
</dbReference>
<evidence type="ECO:0000256" key="3">
    <source>
        <dbReference type="SAM" id="SignalP"/>
    </source>
</evidence>
<dbReference type="Gene3D" id="2.60.40.2230">
    <property type="entry name" value="Uncharacterised protein YcnI-like PF07987, DUF1775"/>
    <property type="match status" value="1"/>
</dbReference>